<sequence>MVVAAFQNGLNKNGSRETKKLLSRLIKYPPTNWEEIHNTYCAEVRADDDDLNDPTQRLTSIQTEPRKDRRNDSRRDHSGPPLIETEIEYSLEKLGTKVKWPEKMKSDPSTRKSNVLCEFHQDRGHKTEDCIALRQEVVNMLNQGHLKELMSDRGRANFDRRREKHQGPPKPPSPARTIQMIIGRGDEAAINHINFTTTHKLKRSITYDRYDDLEKSIIFNKSDTNGLIFPHSDALVITLRISDTNVKRIMVDDGSSACIIHPRVLAQMDSRTI</sequence>
<dbReference type="PANTHER" id="PTHR33240:SF8">
    <property type="entry name" value="OS03G0439900 PROTEIN"/>
    <property type="match status" value="1"/>
</dbReference>
<organism evidence="2 3">
    <name type="scientific">Nicotiana sylvestris</name>
    <name type="common">Wood tobacco</name>
    <name type="synonym">South American tobacco</name>
    <dbReference type="NCBI Taxonomy" id="4096"/>
    <lineage>
        <taxon>Eukaryota</taxon>
        <taxon>Viridiplantae</taxon>
        <taxon>Streptophyta</taxon>
        <taxon>Embryophyta</taxon>
        <taxon>Tracheophyta</taxon>
        <taxon>Spermatophyta</taxon>
        <taxon>Magnoliopsida</taxon>
        <taxon>eudicotyledons</taxon>
        <taxon>Gunneridae</taxon>
        <taxon>Pentapetalae</taxon>
        <taxon>asterids</taxon>
        <taxon>lamiids</taxon>
        <taxon>Solanales</taxon>
        <taxon>Solanaceae</taxon>
        <taxon>Nicotianoideae</taxon>
        <taxon>Nicotianeae</taxon>
        <taxon>Nicotiana</taxon>
    </lineage>
</organism>
<dbReference type="AlphaFoldDB" id="A0A1U7UYK7"/>
<evidence type="ECO:0000256" key="1">
    <source>
        <dbReference type="SAM" id="MobiDB-lite"/>
    </source>
</evidence>
<dbReference type="eggNOG" id="KOG0017">
    <property type="taxonomic scope" value="Eukaryota"/>
</dbReference>
<name>A0A1U7UYK7_NICSY</name>
<feature type="compositionally biased region" description="Polar residues" evidence="1">
    <location>
        <begin position="53"/>
        <end position="63"/>
    </location>
</feature>
<dbReference type="RefSeq" id="XP_009759253.1">
    <property type="nucleotide sequence ID" value="XM_009760951.1"/>
</dbReference>
<protein>
    <submittedName>
        <fullName evidence="3">Uncharacterized protein LOC104211823</fullName>
    </submittedName>
</protein>
<reference evidence="3" key="2">
    <citation type="submission" date="2025-08" db="UniProtKB">
        <authorList>
            <consortium name="RefSeq"/>
        </authorList>
    </citation>
    <scope>IDENTIFICATION</scope>
    <source>
        <tissue evidence="3">Leaf</tissue>
    </source>
</reference>
<proteinExistence type="predicted"/>
<dbReference type="OrthoDB" id="1748369at2759"/>
<dbReference type="PANTHER" id="PTHR33240">
    <property type="entry name" value="OS08G0508500 PROTEIN"/>
    <property type="match status" value="1"/>
</dbReference>
<keyword evidence="2" id="KW-1185">Reference proteome</keyword>
<reference evidence="2" key="1">
    <citation type="journal article" date="2013" name="Genome Biol.">
        <title>Reference genomes and transcriptomes of Nicotiana sylvestris and Nicotiana tomentosiformis.</title>
        <authorList>
            <person name="Sierro N."/>
            <person name="Battey J.N."/>
            <person name="Ouadi S."/>
            <person name="Bovet L."/>
            <person name="Goepfert S."/>
            <person name="Bakaher N."/>
            <person name="Peitsch M.C."/>
            <person name="Ivanov N.V."/>
        </authorList>
    </citation>
    <scope>NUCLEOTIDE SEQUENCE [LARGE SCALE GENOMIC DNA]</scope>
</reference>
<feature type="compositionally biased region" description="Basic and acidic residues" evidence="1">
    <location>
        <begin position="64"/>
        <end position="78"/>
    </location>
</feature>
<feature type="region of interest" description="Disordered" evidence="1">
    <location>
        <begin position="47"/>
        <end position="82"/>
    </location>
</feature>
<accession>A0A1U7UYK7</accession>
<evidence type="ECO:0000313" key="2">
    <source>
        <dbReference type="Proteomes" id="UP000189701"/>
    </source>
</evidence>
<gene>
    <name evidence="3" type="primary">LOC104211823</name>
</gene>
<evidence type="ECO:0000313" key="3">
    <source>
        <dbReference type="RefSeq" id="XP_009759253.1"/>
    </source>
</evidence>
<dbReference type="Proteomes" id="UP000189701">
    <property type="component" value="Unplaced"/>
</dbReference>